<organism evidence="1 2">
    <name type="scientific">Paramuricea clavata</name>
    <name type="common">Red gorgonian</name>
    <name type="synonym">Violescent sea-whip</name>
    <dbReference type="NCBI Taxonomy" id="317549"/>
    <lineage>
        <taxon>Eukaryota</taxon>
        <taxon>Metazoa</taxon>
        <taxon>Cnidaria</taxon>
        <taxon>Anthozoa</taxon>
        <taxon>Octocorallia</taxon>
        <taxon>Malacalcyonacea</taxon>
        <taxon>Plexauridae</taxon>
        <taxon>Paramuricea</taxon>
    </lineage>
</organism>
<evidence type="ECO:0000313" key="2">
    <source>
        <dbReference type="Proteomes" id="UP001152795"/>
    </source>
</evidence>
<reference evidence="1" key="1">
    <citation type="submission" date="2020-04" db="EMBL/GenBank/DDBJ databases">
        <authorList>
            <person name="Alioto T."/>
            <person name="Alioto T."/>
            <person name="Gomez Garrido J."/>
        </authorList>
    </citation>
    <scope>NUCLEOTIDE SEQUENCE</scope>
    <source>
        <strain evidence="1">A484AB</strain>
    </source>
</reference>
<feature type="non-terminal residue" evidence="1">
    <location>
        <position position="242"/>
    </location>
</feature>
<comment type="caution">
    <text evidence="1">The sequence shown here is derived from an EMBL/GenBank/DDBJ whole genome shotgun (WGS) entry which is preliminary data.</text>
</comment>
<gene>
    <name evidence="1" type="ORF">PACLA_8A070840</name>
</gene>
<keyword evidence="2" id="KW-1185">Reference proteome</keyword>
<dbReference type="EMBL" id="CACRXK020030870">
    <property type="protein sequence ID" value="CAB4042805.1"/>
    <property type="molecule type" value="Genomic_DNA"/>
</dbReference>
<protein>
    <submittedName>
        <fullName evidence="1">Uncharacterized protein</fullName>
    </submittedName>
</protein>
<proteinExistence type="predicted"/>
<dbReference type="Proteomes" id="UP001152795">
    <property type="component" value="Unassembled WGS sequence"/>
</dbReference>
<sequence>MYQYNPNIWVDGDQINPFEINEARKSQEYLLREIKAENNEETLPAEHLTGKGLPKISSSVTFDYIETYHPGPLEKTVYECLGQGGKHAQTKEWSLKGKVESDHFPPFDAYVKASKHRKCKAKVKARINLIGRRDNLPAITIPYDFHRVFDTTGGAIPNIEFRKEQAKSIRKGKSVNAIKKNLNSYCNRGLFRRSTYPNLSDEDFRSLLKKYYAGFNNALQEHVNLEFINPDEKKKLLATLRT</sequence>
<accession>A0A6S7KBP8</accession>
<dbReference type="AlphaFoldDB" id="A0A6S7KBP8"/>
<name>A0A6S7KBP8_PARCT</name>
<evidence type="ECO:0000313" key="1">
    <source>
        <dbReference type="EMBL" id="CAB4042805.1"/>
    </source>
</evidence>